<feature type="non-terminal residue" evidence="9">
    <location>
        <position position="268"/>
    </location>
</feature>
<sequence length="268" mass="30110">MSEKSGLLALIFCIPPMGIFGLQHFYIGDICTGLIYLFTCGIFGFGWLFDLCTISDKVARKNAMNRTYHVPPTAVQVTGGAPNPLLAQFVQSTLTQQAVQQSQQAQLTQQLMQQQKETIEASRREKEYLAKQAREKEERERKEKEEKAREDKIREEMRKEFMIQQQQQMMAQQQHSTQQAFMQQQQQAMLRQQHAAAIAKQQRDLAILQGPSTGMPTAPYVHQEMPASTSDITLPASTTLPIMPTPTVGMVPTPTGISGSTPEIHSMP</sequence>
<evidence type="ECO:0000256" key="7">
    <source>
        <dbReference type="SAM" id="Phobius"/>
    </source>
</evidence>
<evidence type="ECO:0000256" key="4">
    <source>
        <dbReference type="ARBA" id="ARBA00022989"/>
    </source>
</evidence>
<accession>A0ABQ5KJH8</accession>
<keyword evidence="10" id="KW-1185">Reference proteome</keyword>
<feature type="compositionally biased region" description="Polar residues" evidence="6">
    <location>
        <begin position="258"/>
        <end position="268"/>
    </location>
</feature>
<feature type="region of interest" description="Disordered" evidence="6">
    <location>
        <begin position="130"/>
        <end position="150"/>
    </location>
</feature>
<evidence type="ECO:0000256" key="6">
    <source>
        <dbReference type="SAM" id="MobiDB-lite"/>
    </source>
</evidence>
<keyword evidence="5 7" id="KW-0472">Membrane</keyword>
<comment type="similarity">
    <text evidence="2">Belongs to the TM2 family.</text>
</comment>
<feature type="compositionally biased region" description="Low complexity" evidence="6">
    <location>
        <begin position="243"/>
        <end position="257"/>
    </location>
</feature>
<dbReference type="InterPro" id="IPR050932">
    <property type="entry name" value="TM2D1-3-like"/>
</dbReference>
<evidence type="ECO:0000256" key="5">
    <source>
        <dbReference type="ARBA" id="ARBA00023136"/>
    </source>
</evidence>
<dbReference type="PANTHER" id="PTHR21016:SF25">
    <property type="entry name" value="TM2 DOMAIN-CONTAINING PROTEIN DDB_G0277895-RELATED"/>
    <property type="match status" value="1"/>
</dbReference>
<evidence type="ECO:0000259" key="8">
    <source>
        <dbReference type="Pfam" id="PF05154"/>
    </source>
</evidence>
<gene>
    <name evidence="9" type="ORF">ADUPG1_006768</name>
</gene>
<organism evidence="9 10">
    <name type="scientific">Aduncisulcus paluster</name>
    <dbReference type="NCBI Taxonomy" id="2918883"/>
    <lineage>
        <taxon>Eukaryota</taxon>
        <taxon>Metamonada</taxon>
        <taxon>Carpediemonas-like organisms</taxon>
        <taxon>Aduncisulcus</taxon>
    </lineage>
</organism>
<keyword evidence="4 7" id="KW-1133">Transmembrane helix</keyword>
<evidence type="ECO:0000313" key="9">
    <source>
        <dbReference type="EMBL" id="GKT32675.1"/>
    </source>
</evidence>
<evidence type="ECO:0000313" key="10">
    <source>
        <dbReference type="Proteomes" id="UP001057375"/>
    </source>
</evidence>
<feature type="domain" description="TM2" evidence="8">
    <location>
        <begin position="3"/>
        <end position="51"/>
    </location>
</feature>
<comment type="caution">
    <text evidence="9">The sequence shown here is derived from an EMBL/GenBank/DDBJ whole genome shotgun (WGS) entry which is preliminary data.</text>
</comment>
<comment type="subcellular location">
    <subcellularLocation>
        <location evidence="1">Membrane</location>
        <topology evidence="1">Multi-pass membrane protein</topology>
    </subcellularLocation>
</comment>
<evidence type="ECO:0000256" key="3">
    <source>
        <dbReference type="ARBA" id="ARBA00022692"/>
    </source>
</evidence>
<dbReference type="Proteomes" id="UP001057375">
    <property type="component" value="Unassembled WGS sequence"/>
</dbReference>
<protein>
    <recommendedName>
        <fullName evidence="8">TM2 domain-containing protein</fullName>
    </recommendedName>
</protein>
<dbReference type="Pfam" id="PF05154">
    <property type="entry name" value="TM2"/>
    <property type="match status" value="1"/>
</dbReference>
<dbReference type="EMBL" id="BQXS01010030">
    <property type="protein sequence ID" value="GKT32675.1"/>
    <property type="molecule type" value="Genomic_DNA"/>
</dbReference>
<evidence type="ECO:0000256" key="2">
    <source>
        <dbReference type="ARBA" id="ARBA00008284"/>
    </source>
</evidence>
<dbReference type="InterPro" id="IPR007829">
    <property type="entry name" value="TM2"/>
</dbReference>
<keyword evidence="3 7" id="KW-0812">Transmembrane</keyword>
<proteinExistence type="inferred from homology"/>
<feature type="transmembrane region" description="Helical" evidence="7">
    <location>
        <begin position="33"/>
        <end position="54"/>
    </location>
</feature>
<name>A0ABQ5KJH8_9EUKA</name>
<evidence type="ECO:0000256" key="1">
    <source>
        <dbReference type="ARBA" id="ARBA00004141"/>
    </source>
</evidence>
<feature type="transmembrane region" description="Helical" evidence="7">
    <location>
        <begin position="7"/>
        <end position="27"/>
    </location>
</feature>
<reference evidence="9" key="1">
    <citation type="submission" date="2022-03" db="EMBL/GenBank/DDBJ databases">
        <title>Draft genome sequence of Aduncisulcus paluster, a free-living microaerophilic Fornicata.</title>
        <authorList>
            <person name="Yuyama I."/>
            <person name="Kume K."/>
            <person name="Tamura T."/>
            <person name="Inagaki Y."/>
            <person name="Hashimoto T."/>
        </authorList>
    </citation>
    <scope>NUCLEOTIDE SEQUENCE</scope>
    <source>
        <strain evidence="9">NY0171</strain>
    </source>
</reference>
<dbReference type="PANTHER" id="PTHR21016">
    <property type="entry name" value="BETA-AMYLOID BINDING PROTEIN-RELATED"/>
    <property type="match status" value="1"/>
</dbReference>
<feature type="region of interest" description="Disordered" evidence="6">
    <location>
        <begin position="243"/>
        <end position="268"/>
    </location>
</feature>